<organism evidence="2 3">
    <name type="scientific">Erythrobacter mangrovi</name>
    <dbReference type="NCBI Taxonomy" id="2739433"/>
    <lineage>
        <taxon>Bacteria</taxon>
        <taxon>Pseudomonadati</taxon>
        <taxon>Pseudomonadota</taxon>
        <taxon>Alphaproteobacteria</taxon>
        <taxon>Sphingomonadales</taxon>
        <taxon>Erythrobacteraceae</taxon>
        <taxon>Erythrobacter/Porphyrobacter group</taxon>
        <taxon>Erythrobacter</taxon>
    </lineage>
</organism>
<evidence type="ECO:0000313" key="2">
    <source>
        <dbReference type="EMBL" id="QKG70878.1"/>
    </source>
</evidence>
<dbReference type="EMBL" id="CP053921">
    <property type="protein sequence ID" value="QKG70878.1"/>
    <property type="molecule type" value="Genomic_DNA"/>
</dbReference>
<keyword evidence="3" id="KW-1185">Reference proteome</keyword>
<sequence length="103" mass="10846">MTALIYCPFPDAASAERIGAAMLDEGLIGCINIGAPIRSLFAWQGERGESEEVPALIKTAAALLERAVARLEVLHPYEAPAVIGWKADAAGSATQAWLGALNR</sequence>
<evidence type="ECO:0000313" key="3">
    <source>
        <dbReference type="Proteomes" id="UP000504693"/>
    </source>
</evidence>
<gene>
    <name evidence="2" type="ORF">HQR01_05550</name>
</gene>
<dbReference type="InterPro" id="IPR011322">
    <property type="entry name" value="N-reg_PII-like_a/b"/>
</dbReference>
<dbReference type="KEGG" id="emv:HQR01_05550"/>
<dbReference type="Gene3D" id="3.30.70.120">
    <property type="match status" value="1"/>
</dbReference>
<name>A0A7D3XH79_9SPHN</name>
<dbReference type="Pfam" id="PF03091">
    <property type="entry name" value="CutA1"/>
    <property type="match status" value="1"/>
</dbReference>
<reference evidence="2 3" key="1">
    <citation type="submission" date="2020-05" db="EMBL/GenBank/DDBJ databases">
        <title>Erythrobacter mangrovi sp. nov., isolated from rhizosphere soil of mangrove plant (Kandelia candel).</title>
        <authorList>
            <person name="Ye Y.H."/>
        </authorList>
    </citation>
    <scope>NUCLEOTIDE SEQUENCE [LARGE SCALE GENOMIC DNA]</scope>
    <source>
        <strain evidence="2 3">EB310</strain>
    </source>
</reference>
<evidence type="ECO:0000256" key="1">
    <source>
        <dbReference type="ARBA" id="ARBA00010169"/>
    </source>
</evidence>
<proteinExistence type="inferred from homology"/>
<dbReference type="GO" id="GO:0010038">
    <property type="term" value="P:response to metal ion"/>
    <property type="evidence" value="ECO:0007669"/>
    <property type="project" value="InterPro"/>
</dbReference>
<dbReference type="GO" id="GO:0005507">
    <property type="term" value="F:copper ion binding"/>
    <property type="evidence" value="ECO:0007669"/>
    <property type="project" value="TreeGrafter"/>
</dbReference>
<dbReference type="AlphaFoldDB" id="A0A7D3XH79"/>
<protein>
    <submittedName>
        <fullName evidence="2">Divalent-cation tolerance protein CutA</fullName>
    </submittedName>
</protein>
<dbReference type="InterPro" id="IPR004323">
    <property type="entry name" value="Ion_tolerance_CutA"/>
</dbReference>
<dbReference type="PANTHER" id="PTHR23419:SF8">
    <property type="entry name" value="FI09726P"/>
    <property type="match status" value="1"/>
</dbReference>
<dbReference type="InterPro" id="IPR015867">
    <property type="entry name" value="N-reg_PII/ATP_PRibTrfase_C"/>
</dbReference>
<dbReference type="PANTHER" id="PTHR23419">
    <property type="entry name" value="DIVALENT CATION TOLERANCE CUTA-RELATED"/>
    <property type="match status" value="1"/>
</dbReference>
<dbReference type="RefSeq" id="WP_173213299.1">
    <property type="nucleotide sequence ID" value="NZ_CP053921.1"/>
</dbReference>
<accession>A0A7D3XH79</accession>
<dbReference type="Proteomes" id="UP000504693">
    <property type="component" value="Chromosome"/>
</dbReference>
<dbReference type="SUPFAM" id="SSF54913">
    <property type="entry name" value="GlnB-like"/>
    <property type="match status" value="1"/>
</dbReference>
<comment type="similarity">
    <text evidence="1">Belongs to the CutA family.</text>
</comment>